<feature type="region of interest" description="Disordered" evidence="1">
    <location>
        <begin position="173"/>
        <end position="235"/>
    </location>
</feature>
<reference evidence="3 4" key="1">
    <citation type="submission" date="2017-03" db="EMBL/GenBank/DDBJ databases">
        <title>Genomes of endolithic fungi from Antarctica.</title>
        <authorList>
            <person name="Coleine C."/>
            <person name="Masonjones S."/>
            <person name="Stajich J.E."/>
        </authorList>
    </citation>
    <scope>NUCLEOTIDE SEQUENCE [LARGE SCALE GENOMIC DNA]</scope>
    <source>
        <strain evidence="3 4">CCFEE 5184</strain>
    </source>
</reference>
<evidence type="ECO:0000313" key="3">
    <source>
        <dbReference type="EMBL" id="TKA75412.1"/>
    </source>
</evidence>
<name>A0A4U0XEZ7_9PEZI</name>
<accession>A0A4U0XEZ7</accession>
<evidence type="ECO:0000256" key="2">
    <source>
        <dbReference type="SAM" id="Phobius"/>
    </source>
</evidence>
<dbReference type="STRING" id="329884.A0A4U0XEZ7"/>
<organism evidence="3 4">
    <name type="scientific">Friedmanniomyces simplex</name>
    <dbReference type="NCBI Taxonomy" id="329884"/>
    <lineage>
        <taxon>Eukaryota</taxon>
        <taxon>Fungi</taxon>
        <taxon>Dikarya</taxon>
        <taxon>Ascomycota</taxon>
        <taxon>Pezizomycotina</taxon>
        <taxon>Dothideomycetes</taxon>
        <taxon>Dothideomycetidae</taxon>
        <taxon>Mycosphaerellales</taxon>
        <taxon>Teratosphaeriaceae</taxon>
        <taxon>Friedmanniomyces</taxon>
    </lineage>
</organism>
<evidence type="ECO:0000313" key="4">
    <source>
        <dbReference type="Proteomes" id="UP000309340"/>
    </source>
</evidence>
<keyword evidence="2" id="KW-0472">Membrane</keyword>
<keyword evidence="4" id="KW-1185">Reference proteome</keyword>
<evidence type="ECO:0000256" key="1">
    <source>
        <dbReference type="SAM" id="MobiDB-lite"/>
    </source>
</evidence>
<feature type="compositionally biased region" description="Gly residues" evidence="1">
    <location>
        <begin position="225"/>
        <end position="235"/>
    </location>
</feature>
<dbReference type="Proteomes" id="UP000309340">
    <property type="component" value="Unassembled WGS sequence"/>
</dbReference>
<dbReference type="OrthoDB" id="5427070at2759"/>
<comment type="caution">
    <text evidence="3">The sequence shown here is derived from an EMBL/GenBank/DDBJ whole genome shotgun (WGS) entry which is preliminary data.</text>
</comment>
<keyword evidence="2" id="KW-0812">Transmembrane</keyword>
<keyword evidence="2" id="KW-1133">Transmembrane helix</keyword>
<dbReference type="EMBL" id="NAJQ01000194">
    <property type="protein sequence ID" value="TKA75412.1"/>
    <property type="molecule type" value="Genomic_DNA"/>
</dbReference>
<sequence length="235" mass="25619">MVLVVFVIRSREREKLCEDDLPPSEFQDDLRNLQQPTREPFQKPPTPSTMGFFDVVKALLAPALIALTLYTLGAYVLLPLYRRHHSRYTDYLPLSSLSSHTSSLWSRIGDTVSRVLLPRSLRWLGADGNSSNGGGVGGVNGGGNGAMDYGDEQWVLEAGEGERMVGFGGDVERLDRGRDERGGRIRVVGGPGGRVRGQELDSQRRLSRDLEEGFRDESSEEGEEGAGGGGGGGRR</sequence>
<proteinExistence type="predicted"/>
<gene>
    <name evidence="3" type="ORF">B0A55_05783</name>
</gene>
<feature type="compositionally biased region" description="Basic and acidic residues" evidence="1">
    <location>
        <begin position="196"/>
        <end position="217"/>
    </location>
</feature>
<protein>
    <submittedName>
        <fullName evidence="3">Uncharacterized protein</fullName>
    </submittedName>
</protein>
<feature type="transmembrane region" description="Helical" evidence="2">
    <location>
        <begin position="58"/>
        <end position="78"/>
    </location>
</feature>
<feature type="compositionally biased region" description="Basic and acidic residues" evidence="1">
    <location>
        <begin position="173"/>
        <end position="183"/>
    </location>
</feature>
<dbReference type="AlphaFoldDB" id="A0A4U0XEZ7"/>